<dbReference type="UniPathway" id="UPA00665"/>
<comment type="pathway">
    <text evidence="9">Protein modification; lipoprotein biosynthesis (signal peptide cleavage).</text>
</comment>
<gene>
    <name evidence="9" type="primary">lspA</name>
    <name evidence="12" type="ORF">A2462_06390</name>
</gene>
<evidence type="ECO:0000256" key="1">
    <source>
        <dbReference type="ARBA" id="ARBA00006139"/>
    </source>
</evidence>
<comment type="similarity">
    <text evidence="1 9 11">Belongs to the peptidase A8 family.</text>
</comment>
<evidence type="ECO:0000256" key="7">
    <source>
        <dbReference type="ARBA" id="ARBA00022989"/>
    </source>
</evidence>
<dbReference type="EC" id="3.4.23.36" evidence="9"/>
<evidence type="ECO:0000256" key="4">
    <source>
        <dbReference type="ARBA" id="ARBA00022692"/>
    </source>
</evidence>
<dbReference type="Pfam" id="PF01252">
    <property type="entry name" value="Peptidase_A8"/>
    <property type="match status" value="1"/>
</dbReference>
<proteinExistence type="inferred from homology"/>
<evidence type="ECO:0000256" key="2">
    <source>
        <dbReference type="ARBA" id="ARBA00022475"/>
    </source>
</evidence>
<dbReference type="Proteomes" id="UP000177309">
    <property type="component" value="Unassembled WGS sequence"/>
</dbReference>
<dbReference type="PANTHER" id="PTHR33695:SF1">
    <property type="entry name" value="LIPOPROTEIN SIGNAL PEPTIDASE"/>
    <property type="match status" value="1"/>
</dbReference>
<comment type="subcellular location">
    <subcellularLocation>
        <location evidence="9">Cell membrane</location>
        <topology evidence="9">Multi-pass membrane protein</topology>
    </subcellularLocation>
</comment>
<keyword evidence="5 9" id="KW-0064">Aspartyl protease</keyword>
<evidence type="ECO:0000256" key="10">
    <source>
        <dbReference type="RuleBase" id="RU000594"/>
    </source>
</evidence>
<keyword evidence="3 9" id="KW-0645">Protease</keyword>
<feature type="transmembrane region" description="Helical" evidence="9">
    <location>
        <begin position="5"/>
        <end position="28"/>
    </location>
</feature>
<keyword evidence="6 9" id="KW-0378">Hydrolase</keyword>
<dbReference type="PROSITE" id="PS00855">
    <property type="entry name" value="SPASE_II"/>
    <property type="match status" value="1"/>
</dbReference>
<reference evidence="12 13" key="1">
    <citation type="journal article" date="2016" name="Nat. Commun.">
        <title>Thousands of microbial genomes shed light on interconnected biogeochemical processes in an aquifer system.</title>
        <authorList>
            <person name="Anantharaman K."/>
            <person name="Brown C.T."/>
            <person name="Hug L.A."/>
            <person name="Sharon I."/>
            <person name="Castelle C.J."/>
            <person name="Probst A.J."/>
            <person name="Thomas B.C."/>
            <person name="Singh A."/>
            <person name="Wilkins M.J."/>
            <person name="Karaoz U."/>
            <person name="Brodie E.L."/>
            <person name="Williams K.H."/>
            <person name="Hubbard S.S."/>
            <person name="Banfield J.F."/>
        </authorList>
    </citation>
    <scope>NUCLEOTIDE SEQUENCE [LARGE SCALE GENOMIC DNA]</scope>
</reference>
<evidence type="ECO:0000313" key="13">
    <source>
        <dbReference type="Proteomes" id="UP000177309"/>
    </source>
</evidence>
<keyword evidence="8 9" id="KW-0472">Membrane</keyword>
<evidence type="ECO:0000256" key="3">
    <source>
        <dbReference type="ARBA" id="ARBA00022670"/>
    </source>
</evidence>
<organism evidence="12 13">
    <name type="scientific">candidate division WOR-1 bacterium RIFOXYC2_FULL_41_25</name>
    <dbReference type="NCBI Taxonomy" id="1802586"/>
    <lineage>
        <taxon>Bacteria</taxon>
        <taxon>Bacillati</taxon>
        <taxon>Saganbacteria</taxon>
    </lineage>
</organism>
<sequence>MFFYLFVYIIVIIDQALKILIHRFMALGQTIPLIKSLLNLTYVRNTGAAFSLFVGFSPYLVVVGLVVVAAVIFFHHRFSAKKQIVHVALAFILAGSIGNLLDRFFRGYVIDYIDIGGWPVFNFADIMINVGVILFLLFVFEEEKYEREEEWEEKQFCEGVYHTCCDD</sequence>
<keyword evidence="4 9" id="KW-0812">Transmembrane</keyword>
<evidence type="ECO:0000256" key="9">
    <source>
        <dbReference type="HAMAP-Rule" id="MF_00161"/>
    </source>
</evidence>
<feature type="active site" evidence="9">
    <location>
        <position position="111"/>
    </location>
</feature>
<evidence type="ECO:0000256" key="6">
    <source>
        <dbReference type="ARBA" id="ARBA00022801"/>
    </source>
</evidence>
<comment type="catalytic activity">
    <reaction evidence="9 10">
        <text>Release of signal peptides from bacterial membrane prolipoproteins. Hydrolyzes -Xaa-Yaa-Zaa-|-(S,diacylglyceryl)Cys-, in which Xaa is hydrophobic (preferably Leu), and Yaa (Ala or Ser) and Zaa (Gly or Ala) have small, neutral side chains.</text>
        <dbReference type="EC" id="3.4.23.36"/>
    </reaction>
</comment>
<feature type="active site" evidence="9">
    <location>
        <position position="125"/>
    </location>
</feature>
<comment type="caution">
    <text evidence="12">The sequence shown here is derived from an EMBL/GenBank/DDBJ whole genome shotgun (WGS) entry which is preliminary data.</text>
</comment>
<feature type="transmembrane region" description="Helical" evidence="9">
    <location>
        <begin position="84"/>
        <end position="101"/>
    </location>
</feature>
<dbReference type="GO" id="GO:0004190">
    <property type="term" value="F:aspartic-type endopeptidase activity"/>
    <property type="evidence" value="ECO:0007669"/>
    <property type="project" value="UniProtKB-UniRule"/>
</dbReference>
<feature type="transmembrane region" description="Helical" evidence="9">
    <location>
        <begin position="121"/>
        <end position="140"/>
    </location>
</feature>
<protein>
    <recommendedName>
        <fullName evidence="9">Lipoprotein signal peptidase</fullName>
        <ecNumber evidence="9">3.4.23.36</ecNumber>
    </recommendedName>
    <alternativeName>
        <fullName evidence="9">Prolipoprotein signal peptidase</fullName>
    </alternativeName>
    <alternativeName>
        <fullName evidence="9">Signal peptidase II</fullName>
        <shortName evidence="9">SPase II</shortName>
    </alternativeName>
</protein>
<keyword evidence="7 9" id="KW-1133">Transmembrane helix</keyword>
<dbReference type="HAMAP" id="MF_00161">
    <property type="entry name" value="LspA"/>
    <property type="match status" value="1"/>
</dbReference>
<evidence type="ECO:0000313" key="12">
    <source>
        <dbReference type="EMBL" id="OGC33171.1"/>
    </source>
</evidence>
<dbReference type="AlphaFoldDB" id="A0A1F4TKA8"/>
<dbReference type="GO" id="GO:0005886">
    <property type="term" value="C:plasma membrane"/>
    <property type="evidence" value="ECO:0007669"/>
    <property type="project" value="UniProtKB-SubCell"/>
</dbReference>
<dbReference type="GO" id="GO:0006508">
    <property type="term" value="P:proteolysis"/>
    <property type="evidence" value="ECO:0007669"/>
    <property type="project" value="UniProtKB-KW"/>
</dbReference>
<name>A0A1F4TKA8_UNCSA</name>
<evidence type="ECO:0000256" key="11">
    <source>
        <dbReference type="RuleBase" id="RU004181"/>
    </source>
</evidence>
<dbReference type="NCBIfam" id="TIGR00077">
    <property type="entry name" value="lspA"/>
    <property type="match status" value="1"/>
</dbReference>
<comment type="function">
    <text evidence="9 10">This protein specifically catalyzes the removal of signal peptides from prolipoproteins.</text>
</comment>
<feature type="transmembrane region" description="Helical" evidence="9">
    <location>
        <begin position="48"/>
        <end position="72"/>
    </location>
</feature>
<accession>A0A1F4TKA8</accession>
<dbReference type="PRINTS" id="PR00781">
    <property type="entry name" value="LIPOSIGPTASE"/>
</dbReference>
<evidence type="ECO:0000256" key="8">
    <source>
        <dbReference type="ARBA" id="ARBA00023136"/>
    </source>
</evidence>
<evidence type="ECO:0000256" key="5">
    <source>
        <dbReference type="ARBA" id="ARBA00022750"/>
    </source>
</evidence>
<keyword evidence="2 9" id="KW-1003">Cell membrane</keyword>
<dbReference type="PANTHER" id="PTHR33695">
    <property type="entry name" value="LIPOPROTEIN SIGNAL PEPTIDASE"/>
    <property type="match status" value="1"/>
</dbReference>
<dbReference type="InterPro" id="IPR001872">
    <property type="entry name" value="Peptidase_A8"/>
</dbReference>
<dbReference type="EMBL" id="MEUI01000039">
    <property type="protein sequence ID" value="OGC33171.1"/>
    <property type="molecule type" value="Genomic_DNA"/>
</dbReference>